<evidence type="ECO:0000313" key="7">
    <source>
        <dbReference type="RefSeq" id="XP_025747711.1"/>
    </source>
</evidence>
<feature type="region of interest" description="Disordered" evidence="3">
    <location>
        <begin position="530"/>
        <end position="636"/>
    </location>
</feature>
<dbReference type="InterPro" id="IPR055164">
    <property type="entry name" value="EDR1/CTR1/ARMC3-like_pept-like"/>
</dbReference>
<dbReference type="PANTHER" id="PTHR46618">
    <property type="entry name" value="ARMADILLO REPEAT-CONTAINING PROTEIN 3"/>
    <property type="match status" value="1"/>
</dbReference>
<dbReference type="Pfam" id="PF00514">
    <property type="entry name" value="Arm"/>
    <property type="match status" value="3"/>
</dbReference>
<reference evidence="6 7" key="2">
    <citation type="submission" date="2025-04" db="UniProtKB">
        <authorList>
            <consortium name="RefSeq"/>
        </authorList>
    </citation>
    <scope>IDENTIFICATION</scope>
    <source>
        <tissue evidence="6 7">Blood</tissue>
    </source>
</reference>
<feature type="domain" description="EDR1/CTR1/ARMC3-like peptidase-like" evidence="4">
    <location>
        <begin position="649"/>
        <end position="778"/>
    </location>
</feature>
<evidence type="ECO:0000256" key="1">
    <source>
        <dbReference type="ARBA" id="ARBA00022737"/>
    </source>
</evidence>
<dbReference type="RefSeq" id="XP_025747644.1">
    <property type="nucleotide sequence ID" value="XM_025891859.1"/>
</dbReference>
<dbReference type="InterPro" id="IPR000225">
    <property type="entry name" value="Armadillo"/>
</dbReference>
<dbReference type="AlphaFoldDB" id="A0A3Q7QPP9"/>
<dbReference type="PROSITE" id="PS50176">
    <property type="entry name" value="ARM_REPEAT"/>
    <property type="match status" value="3"/>
</dbReference>
<dbReference type="InterPro" id="IPR016024">
    <property type="entry name" value="ARM-type_fold"/>
</dbReference>
<dbReference type="Pfam" id="PF14381">
    <property type="entry name" value="EDR1_CTR1_ARMC3_pept"/>
    <property type="match status" value="1"/>
</dbReference>
<proteinExistence type="predicted"/>
<feature type="compositionally biased region" description="Low complexity" evidence="3">
    <location>
        <begin position="548"/>
        <end position="562"/>
    </location>
</feature>
<feature type="repeat" description="ARM" evidence="2">
    <location>
        <begin position="282"/>
        <end position="310"/>
    </location>
</feature>
<protein>
    <submittedName>
        <fullName evidence="6 7">Armadillo repeat-containing protein 3 isoform X2</fullName>
    </submittedName>
</protein>
<dbReference type="SUPFAM" id="SSF48371">
    <property type="entry name" value="ARM repeat"/>
    <property type="match status" value="1"/>
</dbReference>
<dbReference type="SMART" id="SM00185">
    <property type="entry name" value="ARM"/>
    <property type="match status" value="9"/>
</dbReference>
<evidence type="ECO:0000313" key="5">
    <source>
        <dbReference type="Proteomes" id="UP000286641"/>
    </source>
</evidence>
<evidence type="ECO:0000259" key="4">
    <source>
        <dbReference type="Pfam" id="PF14381"/>
    </source>
</evidence>
<sequence>MLNSPEEEILAKACEAIYRFALKDDVKKLLRELDVMNSIIAQLAPEEEVVIHEFASLCLANMSAEYTGKVQIFEHGGLEPLIRLLASPDPDVKKNSIECIYNLVQDFQCRATLQELNAVPPILDLLKSEYPIIQLLALKTLGVITNDKEARAMLRDNQGMDHLLKILETKELNDLHIEALSVIANCLEDMDTLVLIQQTGGLKKLLSFAENSTIPDIQKNAAKAITKAAYDPENRKLFHEQEVEKCLVALLGSENDGTKIAASQAISVMCENSGSKEFFNNQGIPQLIQSLRSDSEEVREAAALALANLTTCNTANANAAAEADGIDPLINILSSKRDGAISNAATVLANMAMQEPLRVSIQNHNVMHALISPLHSANTIVQSKAALMVAATACDVEARTELRNSGGLEPLVELLRSKNAEVRRHASWAVMVCANDELMAVELCRLGALDILEEVNLSVSRKNKFSEAAYNKLLNNYLSLKYSLTGYLSSSNIISDGFYDYGQINPGTKLLPLKDLCLQEPSDLRAVLLVNSKSDVSPPPSMEDKSSDIGYGRSISSSSSLRRASKEKTNTGFGSPTEDKSEPTSGRNTALSKSTTKEKGSRKGRGKREEEKVKEEEEVATAPKLAGEGSPDKEWYPPSDPDFCVYVYEVTKSIFPITNIKEQIEALAKYVAEKMGGKVSKEKLHDFSWELHISELKFQLKSNVIPIGLIKKGIFYHRALLFKALADKIGIGCSLVRGEYGRAWNEVKLMNESRKGLIGALPPPEVYIVDLMFHPGGLMKLRSKEADLYRYL</sequence>
<dbReference type="Gene3D" id="1.25.10.10">
    <property type="entry name" value="Leucine-rich Repeat Variant"/>
    <property type="match status" value="1"/>
</dbReference>
<evidence type="ECO:0000313" key="6">
    <source>
        <dbReference type="RefSeq" id="XP_025747644.1"/>
    </source>
</evidence>
<organism evidence="5 6">
    <name type="scientific">Callorhinus ursinus</name>
    <name type="common">Northern fur seal</name>
    <dbReference type="NCBI Taxonomy" id="34884"/>
    <lineage>
        <taxon>Eukaryota</taxon>
        <taxon>Metazoa</taxon>
        <taxon>Chordata</taxon>
        <taxon>Craniata</taxon>
        <taxon>Vertebrata</taxon>
        <taxon>Euteleostomi</taxon>
        <taxon>Mammalia</taxon>
        <taxon>Eutheria</taxon>
        <taxon>Laurasiatheria</taxon>
        <taxon>Carnivora</taxon>
        <taxon>Caniformia</taxon>
        <taxon>Pinnipedia</taxon>
        <taxon>Otariidae</taxon>
        <taxon>Callorhinus</taxon>
    </lineage>
</organism>
<evidence type="ECO:0000256" key="2">
    <source>
        <dbReference type="PROSITE-ProRule" id="PRU00259"/>
    </source>
</evidence>
<accession>A0A3Q7QPP9</accession>
<feature type="compositionally biased region" description="Basic and acidic residues" evidence="3">
    <location>
        <begin position="595"/>
        <end position="615"/>
    </location>
</feature>
<dbReference type="Proteomes" id="UP000286641">
    <property type="component" value="Unplaced"/>
</dbReference>
<dbReference type="PANTHER" id="PTHR46618:SF1">
    <property type="entry name" value="ARMADILLO REPEAT-CONTAINING PROTEIN 3"/>
    <property type="match status" value="1"/>
</dbReference>
<reference key="1">
    <citation type="submission" date="2019-01" db="UniProtKB">
        <authorList>
            <consortium name="RefSeq"/>
        </authorList>
    </citation>
    <scope>IDENTIFICATION</scope>
</reference>
<gene>
    <name evidence="6" type="primary">LOC112838991</name>
    <name evidence="7" type="synonym">LOC112839061</name>
</gene>
<keyword evidence="1" id="KW-0677">Repeat</keyword>
<feature type="repeat" description="ARM" evidence="2">
    <location>
        <begin position="76"/>
        <end position="103"/>
    </location>
</feature>
<evidence type="ECO:0000256" key="3">
    <source>
        <dbReference type="SAM" id="MobiDB-lite"/>
    </source>
</evidence>
<dbReference type="InterPro" id="IPR011989">
    <property type="entry name" value="ARM-like"/>
</dbReference>
<feature type="repeat" description="ARM" evidence="2">
    <location>
        <begin position="406"/>
        <end position="430"/>
    </location>
</feature>
<keyword evidence="5" id="KW-1185">Reference proteome</keyword>
<dbReference type="InterPro" id="IPR052441">
    <property type="entry name" value="Armadillo-Ser/Thr_Kinase"/>
</dbReference>
<name>A0A3Q7QPP9_CALUR</name>
<feature type="compositionally biased region" description="Polar residues" evidence="3">
    <location>
        <begin position="583"/>
        <end position="594"/>
    </location>
</feature>
<dbReference type="RefSeq" id="XP_025747711.1">
    <property type="nucleotide sequence ID" value="XM_025891926.1"/>
</dbReference>